<feature type="compositionally biased region" description="Basic and acidic residues" evidence="1">
    <location>
        <begin position="15"/>
        <end position="37"/>
    </location>
</feature>
<sequence length="124" mass="14204">MSLGHFIDDETDNENPNHDEYGSEPESDPKEDYKEPDSDNDEDDDEPEPEPEDRRRTGRKGPARTLEFKSSLFKFLYFCYCNNYVDDARSGPRLTFKSSFMSIILSGKDHSAQLTTTILEIVGV</sequence>
<reference evidence="2" key="1">
    <citation type="journal article" date="2022" name="Plant J.">
        <title>Strategies of tolerance reflected in two North American maple genomes.</title>
        <authorList>
            <person name="McEvoy S.L."/>
            <person name="Sezen U.U."/>
            <person name="Trouern-Trend A."/>
            <person name="McMahon S.M."/>
            <person name="Schaberg P.G."/>
            <person name="Yang J."/>
            <person name="Wegrzyn J.L."/>
            <person name="Swenson N.G."/>
        </authorList>
    </citation>
    <scope>NUCLEOTIDE SEQUENCE</scope>
    <source>
        <strain evidence="2">NS2018</strain>
    </source>
</reference>
<evidence type="ECO:0000313" key="3">
    <source>
        <dbReference type="Proteomes" id="UP001168877"/>
    </source>
</evidence>
<organism evidence="2 3">
    <name type="scientific">Acer saccharum</name>
    <name type="common">Sugar maple</name>
    <dbReference type="NCBI Taxonomy" id="4024"/>
    <lineage>
        <taxon>Eukaryota</taxon>
        <taxon>Viridiplantae</taxon>
        <taxon>Streptophyta</taxon>
        <taxon>Embryophyta</taxon>
        <taxon>Tracheophyta</taxon>
        <taxon>Spermatophyta</taxon>
        <taxon>Magnoliopsida</taxon>
        <taxon>eudicotyledons</taxon>
        <taxon>Gunneridae</taxon>
        <taxon>Pentapetalae</taxon>
        <taxon>rosids</taxon>
        <taxon>malvids</taxon>
        <taxon>Sapindales</taxon>
        <taxon>Sapindaceae</taxon>
        <taxon>Hippocastanoideae</taxon>
        <taxon>Acereae</taxon>
        <taxon>Acer</taxon>
    </lineage>
</organism>
<proteinExistence type="predicted"/>
<feature type="compositionally biased region" description="Acidic residues" evidence="1">
    <location>
        <begin position="38"/>
        <end position="51"/>
    </location>
</feature>
<protein>
    <submittedName>
        <fullName evidence="2">Uncharacterized protein</fullName>
    </submittedName>
</protein>
<feature type="region of interest" description="Disordered" evidence="1">
    <location>
        <begin position="1"/>
        <end position="62"/>
    </location>
</feature>
<dbReference type="AlphaFoldDB" id="A0AA39W8Z9"/>
<name>A0AA39W8Z9_ACESA</name>
<comment type="caution">
    <text evidence="2">The sequence shown here is derived from an EMBL/GenBank/DDBJ whole genome shotgun (WGS) entry which is preliminary data.</text>
</comment>
<dbReference type="EMBL" id="JAUESC010000001">
    <property type="protein sequence ID" value="KAK0606971.1"/>
    <property type="molecule type" value="Genomic_DNA"/>
</dbReference>
<reference evidence="2" key="2">
    <citation type="submission" date="2023-06" db="EMBL/GenBank/DDBJ databases">
        <authorList>
            <person name="Swenson N.G."/>
            <person name="Wegrzyn J.L."/>
            <person name="Mcevoy S.L."/>
        </authorList>
    </citation>
    <scope>NUCLEOTIDE SEQUENCE</scope>
    <source>
        <strain evidence="2">NS2018</strain>
        <tissue evidence="2">Leaf</tissue>
    </source>
</reference>
<accession>A0AA39W8Z9</accession>
<gene>
    <name evidence="2" type="ORF">LWI29_007102</name>
</gene>
<dbReference type="Proteomes" id="UP001168877">
    <property type="component" value="Unassembled WGS sequence"/>
</dbReference>
<keyword evidence="3" id="KW-1185">Reference proteome</keyword>
<evidence type="ECO:0000256" key="1">
    <source>
        <dbReference type="SAM" id="MobiDB-lite"/>
    </source>
</evidence>
<evidence type="ECO:0000313" key="2">
    <source>
        <dbReference type="EMBL" id="KAK0606971.1"/>
    </source>
</evidence>